<gene>
    <name evidence="1" type="ORF">AMJ52_08395</name>
</gene>
<sequence>MTDYLDEIIGQETAKKFIRTSIKKGNLYNYLFTGPKGVGKRLCSFALAKTLHCPPHSPNFILVAPIPSKIKDKKEKIYEYTKQYLPENPLVEIEDRTSILIEQIRDVIERLLHMPSIGSKRVVLVLDADAMTDAAANCFLKTLEEPPLDTIFILTTSRPNFLLPTIQSRCQKIPFTYLNSEQIKNIIFTGDDEFQMGSPGEILMLQQSNLVENVFDIFKRLPLNTKSAATVAKEFENKKTIDLLYPLLLLYRLALYQKIGILSSTQLDSAVKKKADTLSLQGLVRTVMILNYSITTLEQNPHRLLLLFNILTKLP</sequence>
<dbReference type="Pfam" id="PF13177">
    <property type="entry name" value="DNA_pol3_delta2"/>
    <property type="match status" value="1"/>
</dbReference>
<dbReference type="InterPro" id="IPR027417">
    <property type="entry name" value="P-loop_NTPase"/>
</dbReference>
<comment type="caution">
    <text evidence="1">The sequence shown here is derived from an EMBL/GenBank/DDBJ whole genome shotgun (WGS) entry which is preliminary data.</text>
</comment>
<name>A0A0S7YBD3_UNCT6</name>
<dbReference type="Gene3D" id="3.40.50.300">
    <property type="entry name" value="P-loop containing nucleotide triphosphate hydrolases"/>
    <property type="match status" value="1"/>
</dbReference>
<dbReference type="GO" id="GO:0006261">
    <property type="term" value="P:DNA-templated DNA replication"/>
    <property type="evidence" value="ECO:0007669"/>
    <property type="project" value="TreeGrafter"/>
</dbReference>
<evidence type="ECO:0000313" key="1">
    <source>
        <dbReference type="EMBL" id="KPJ71659.1"/>
    </source>
</evidence>
<evidence type="ECO:0008006" key="3">
    <source>
        <dbReference type="Google" id="ProtNLM"/>
    </source>
</evidence>
<organism evidence="1 2">
    <name type="scientific">candidate division TA06 bacterium DG_78</name>
    <dbReference type="NCBI Taxonomy" id="1703772"/>
    <lineage>
        <taxon>Bacteria</taxon>
        <taxon>Bacteria division TA06</taxon>
    </lineage>
</organism>
<evidence type="ECO:0000313" key="2">
    <source>
        <dbReference type="Proteomes" id="UP000051012"/>
    </source>
</evidence>
<dbReference type="PANTHER" id="PTHR11669:SF8">
    <property type="entry name" value="DNA POLYMERASE III SUBUNIT DELTA"/>
    <property type="match status" value="1"/>
</dbReference>
<reference evidence="1 2" key="1">
    <citation type="journal article" date="2015" name="Microbiome">
        <title>Genomic resolution of linkages in carbon, nitrogen, and sulfur cycling among widespread estuary sediment bacteria.</title>
        <authorList>
            <person name="Baker B.J."/>
            <person name="Lazar C.S."/>
            <person name="Teske A.P."/>
            <person name="Dick G.J."/>
        </authorList>
    </citation>
    <scope>NUCLEOTIDE SEQUENCE [LARGE SCALE GENOMIC DNA]</scope>
    <source>
        <strain evidence="1">DG_78</strain>
    </source>
</reference>
<protein>
    <recommendedName>
        <fullName evidence="3">AAA+ ATPase domain-containing protein</fullName>
    </recommendedName>
</protein>
<dbReference type="SUPFAM" id="SSF52540">
    <property type="entry name" value="P-loop containing nucleoside triphosphate hydrolases"/>
    <property type="match status" value="1"/>
</dbReference>
<dbReference type="PANTHER" id="PTHR11669">
    <property type="entry name" value="REPLICATION FACTOR C / DNA POLYMERASE III GAMMA-TAU SUBUNIT"/>
    <property type="match status" value="1"/>
</dbReference>
<dbReference type="EMBL" id="LJNI01000120">
    <property type="protein sequence ID" value="KPJ71659.1"/>
    <property type="molecule type" value="Genomic_DNA"/>
</dbReference>
<dbReference type="AlphaFoldDB" id="A0A0S7YBD3"/>
<dbReference type="Proteomes" id="UP000051012">
    <property type="component" value="Unassembled WGS sequence"/>
</dbReference>
<accession>A0A0S7YBD3</accession>
<proteinExistence type="predicted"/>
<dbReference type="PATRIC" id="fig|1703772.3.peg.590"/>
<dbReference type="InterPro" id="IPR050238">
    <property type="entry name" value="DNA_Rep/Repair_Clamp_Loader"/>
</dbReference>